<dbReference type="KEGG" id="ppsc:EHS13_21030"/>
<organism evidence="1 2">
    <name type="scientific">Paenibacillus psychroresistens</name>
    <dbReference type="NCBI Taxonomy" id="1778678"/>
    <lineage>
        <taxon>Bacteria</taxon>
        <taxon>Bacillati</taxon>
        <taxon>Bacillota</taxon>
        <taxon>Bacilli</taxon>
        <taxon>Bacillales</taxon>
        <taxon>Paenibacillaceae</taxon>
        <taxon>Paenibacillus</taxon>
    </lineage>
</organism>
<evidence type="ECO:0000313" key="1">
    <source>
        <dbReference type="EMBL" id="QGQ97189.1"/>
    </source>
</evidence>
<protein>
    <submittedName>
        <fullName evidence="1">Uncharacterized protein</fullName>
    </submittedName>
</protein>
<evidence type="ECO:0000313" key="2">
    <source>
        <dbReference type="Proteomes" id="UP000426246"/>
    </source>
</evidence>
<keyword evidence="2" id="KW-1185">Reference proteome</keyword>
<proteinExistence type="predicted"/>
<sequence length="95" mass="11229">MTNNDIIKELYAIKDDLKNTEKCIDLFYKIQLTYGPLIEVITIMRFEKPKLYTYLKSRFDKNPRFNLLFELAIDHEFARASLGFKLNYTAPTLVS</sequence>
<name>A0A6B8RME4_9BACL</name>
<dbReference type="AlphaFoldDB" id="A0A6B8RME4"/>
<accession>A0A6B8RME4</accession>
<dbReference type="OrthoDB" id="2661949at2"/>
<gene>
    <name evidence="1" type="ORF">EHS13_21030</name>
</gene>
<dbReference type="EMBL" id="CP034235">
    <property type="protein sequence ID" value="QGQ97189.1"/>
    <property type="molecule type" value="Genomic_DNA"/>
</dbReference>
<dbReference type="Proteomes" id="UP000426246">
    <property type="component" value="Chromosome"/>
</dbReference>
<dbReference type="RefSeq" id="WP_155702291.1">
    <property type="nucleotide sequence ID" value="NZ_CP034235.1"/>
</dbReference>
<reference evidence="2" key="1">
    <citation type="submission" date="2018-11" db="EMBL/GenBank/DDBJ databases">
        <title>Complete genome sequence of Paenibacillus sp. ML311-T8.</title>
        <authorList>
            <person name="Nam Y.-D."/>
            <person name="Kang J."/>
            <person name="Chung W.-H."/>
            <person name="Park Y.S."/>
        </authorList>
    </citation>
    <scope>NUCLEOTIDE SEQUENCE [LARGE SCALE GENOMIC DNA]</scope>
    <source>
        <strain evidence="2">ML311-T8</strain>
    </source>
</reference>